<dbReference type="STRING" id="81824.A9UTS9"/>
<dbReference type="GO" id="GO:0031515">
    <property type="term" value="C:tRNA (m1A) methyltransferase complex"/>
    <property type="evidence" value="ECO:0000318"/>
    <property type="project" value="GO_Central"/>
</dbReference>
<evidence type="ECO:0000256" key="5">
    <source>
        <dbReference type="ARBA" id="ARBA00023242"/>
    </source>
</evidence>
<dbReference type="OMA" id="TRCRPYQ"/>
<proteinExistence type="inferred from homology"/>
<comment type="subcellular location">
    <subcellularLocation>
        <location evidence="1">Nucleus</location>
    </subcellularLocation>
</comment>
<dbReference type="PANTHER" id="PTHR12945">
    <property type="entry name" value="TRANSLATION INITIATION FACTOR EIF3-RELATED"/>
    <property type="match status" value="1"/>
</dbReference>
<dbReference type="GO" id="GO:0005634">
    <property type="term" value="C:nucleus"/>
    <property type="evidence" value="ECO:0000318"/>
    <property type="project" value="GO_Central"/>
</dbReference>
<dbReference type="GeneID" id="5888975"/>
<dbReference type="EMBL" id="CH991545">
    <property type="protein sequence ID" value="EDQ91300.1"/>
    <property type="molecule type" value="Genomic_DNA"/>
</dbReference>
<comment type="similarity">
    <text evidence="2">Belongs to the TRM6/GCD10 family.</text>
</comment>
<accession>A9UTS9</accession>
<dbReference type="FunCoup" id="A9UTS9">
    <property type="interactions" value="1128"/>
</dbReference>
<gene>
    <name evidence="8" type="ORF">MONBRDRAFT_23559</name>
</gene>
<dbReference type="KEGG" id="mbr:MONBRDRAFT_23559"/>
<evidence type="ECO:0000256" key="3">
    <source>
        <dbReference type="ARBA" id="ARBA00021704"/>
    </source>
</evidence>
<evidence type="ECO:0000313" key="8">
    <source>
        <dbReference type="EMBL" id="EDQ91300.1"/>
    </source>
</evidence>
<dbReference type="InterPro" id="IPR017423">
    <property type="entry name" value="TRM6"/>
</dbReference>
<keyword evidence="4" id="KW-0819">tRNA processing</keyword>
<protein>
    <recommendedName>
        <fullName evidence="3">tRNA (adenine(58)-N(1))-methyltransferase non-catalytic subunit TRM6</fullName>
    </recommendedName>
    <alternativeName>
        <fullName evidence="6">tRNA(m1A58)-methyltransferase subunit TRM6</fullName>
    </alternativeName>
</protein>
<evidence type="ECO:0000313" key="9">
    <source>
        <dbReference type="Proteomes" id="UP000001357"/>
    </source>
</evidence>
<dbReference type="InterPro" id="IPR029063">
    <property type="entry name" value="SAM-dependent_MTases_sf"/>
</dbReference>
<reference evidence="8 9" key="1">
    <citation type="journal article" date="2008" name="Nature">
        <title>The genome of the choanoflagellate Monosiga brevicollis and the origin of metazoans.</title>
        <authorList>
            <consortium name="JGI Sequencing"/>
            <person name="King N."/>
            <person name="Westbrook M.J."/>
            <person name="Young S.L."/>
            <person name="Kuo A."/>
            <person name="Abedin M."/>
            <person name="Chapman J."/>
            <person name="Fairclough S."/>
            <person name="Hellsten U."/>
            <person name="Isogai Y."/>
            <person name="Letunic I."/>
            <person name="Marr M."/>
            <person name="Pincus D."/>
            <person name="Putnam N."/>
            <person name="Rokas A."/>
            <person name="Wright K.J."/>
            <person name="Zuzow R."/>
            <person name="Dirks W."/>
            <person name="Good M."/>
            <person name="Goodstein D."/>
            <person name="Lemons D."/>
            <person name="Li W."/>
            <person name="Lyons J.B."/>
            <person name="Morris A."/>
            <person name="Nichols S."/>
            <person name="Richter D.J."/>
            <person name="Salamov A."/>
            <person name="Bork P."/>
            <person name="Lim W.A."/>
            <person name="Manning G."/>
            <person name="Miller W.T."/>
            <person name="McGinnis W."/>
            <person name="Shapiro H."/>
            <person name="Tjian R."/>
            <person name="Grigoriev I.V."/>
            <person name="Rokhsar D."/>
        </authorList>
    </citation>
    <scope>NUCLEOTIDE SEQUENCE [LARGE SCALE GENOMIC DNA]</scope>
    <source>
        <strain evidence="9">MX1 / ATCC 50154</strain>
    </source>
</reference>
<keyword evidence="5" id="KW-0539">Nucleus</keyword>
<dbReference type="Proteomes" id="UP000001357">
    <property type="component" value="Unassembled WGS sequence"/>
</dbReference>
<dbReference type="eggNOG" id="KOG1416">
    <property type="taxonomic scope" value="Eukaryota"/>
</dbReference>
<dbReference type="GO" id="GO:0030488">
    <property type="term" value="P:tRNA methylation"/>
    <property type="evidence" value="ECO:0007669"/>
    <property type="project" value="InterPro"/>
</dbReference>
<evidence type="ECO:0000256" key="6">
    <source>
        <dbReference type="ARBA" id="ARBA00032319"/>
    </source>
</evidence>
<evidence type="ECO:0000256" key="4">
    <source>
        <dbReference type="ARBA" id="ARBA00022694"/>
    </source>
</evidence>
<evidence type="ECO:0000256" key="2">
    <source>
        <dbReference type="ARBA" id="ARBA00008320"/>
    </source>
</evidence>
<organism evidence="8 9">
    <name type="scientific">Monosiga brevicollis</name>
    <name type="common">Choanoflagellate</name>
    <dbReference type="NCBI Taxonomy" id="81824"/>
    <lineage>
        <taxon>Eukaryota</taxon>
        <taxon>Choanoflagellata</taxon>
        <taxon>Craspedida</taxon>
        <taxon>Salpingoecidae</taxon>
        <taxon>Monosiga</taxon>
    </lineage>
</organism>
<dbReference type="Gene3D" id="3.40.50.150">
    <property type="entry name" value="Vaccinia Virus protein VP39"/>
    <property type="match status" value="1"/>
</dbReference>
<evidence type="ECO:0000256" key="7">
    <source>
        <dbReference type="SAM" id="MobiDB-lite"/>
    </source>
</evidence>
<name>A9UTS9_MONBE</name>
<dbReference type="Pfam" id="PF04189">
    <property type="entry name" value="Gcd10p"/>
    <property type="match status" value="1"/>
</dbReference>
<dbReference type="PANTHER" id="PTHR12945:SF0">
    <property type="entry name" value="TRNA (ADENINE(58)-N(1))-METHYLTRANSFERASE NON-CATALYTIC SUBUNIT TRM6"/>
    <property type="match status" value="1"/>
</dbReference>
<keyword evidence="9" id="KW-1185">Reference proteome</keyword>
<dbReference type="RefSeq" id="XP_001743722.1">
    <property type="nucleotide sequence ID" value="XM_001743670.1"/>
</dbReference>
<dbReference type="AlphaFoldDB" id="A9UTS9"/>
<feature type="region of interest" description="Disordered" evidence="7">
    <location>
        <begin position="367"/>
        <end position="392"/>
    </location>
</feature>
<evidence type="ECO:0000256" key="1">
    <source>
        <dbReference type="ARBA" id="ARBA00004123"/>
    </source>
</evidence>
<dbReference type="InParanoid" id="A9UTS9"/>
<sequence length="392" mass="43724">MVVLSALCPTLPHFGACLVDCVKRHVRMGKIRFNSKHLIGTAYGEFYRVDRDRLIPYVPEEDNDDEDAAVEGDNRGIIATKANQGLDDQAIQNLKSEGVTGEALVQTLVENSKTFKQKHAFTREKYIKRKKEIHVNAVQILRPTIRNLHDAFYQHFPDKIASIRVDTLASLLMRANVQPHSRVVVFETCSGLMTAAVARQLGAESKATIVPFSISELSTVLAQRQALVDRTEAIPDSDVPNMFEGHQRDRARAHVLLGQCDSLIVAARYRPTNIVQSLLKLLAPSQPFVVYHEYRELLVELMDEIKGASVNVNLAENFLRYYQVLEKRTHPLMTTEPRPGSLLYGTTTHRTATSCTRTLYERAVALHGPTSTQDSAAKAESGAPEAKRPCPA</sequence>